<sequence>MSIEEKGGIQLMEQAHLRAETWSISDFVGQDVMQWGGILMDVGLGPASVE</sequence>
<comment type="caution">
    <text evidence="1">The sequence shown here is derived from an EMBL/GenBank/DDBJ whole genome shotgun (WGS) entry which is preliminary data.</text>
</comment>
<name>A0A854QE15_CRYNE</name>
<gene>
    <name evidence="1" type="ORF">C361_02902</name>
</gene>
<dbReference type="Proteomes" id="UP000199727">
    <property type="component" value="Unassembled WGS sequence"/>
</dbReference>
<evidence type="ECO:0000313" key="2">
    <source>
        <dbReference type="Proteomes" id="UP000199727"/>
    </source>
</evidence>
<dbReference type="AlphaFoldDB" id="A0A854QE15"/>
<organism evidence="1 2">
    <name type="scientific">Cryptococcus neoformans Tu259-1</name>
    <dbReference type="NCBI Taxonomy" id="1230072"/>
    <lineage>
        <taxon>Eukaryota</taxon>
        <taxon>Fungi</taxon>
        <taxon>Dikarya</taxon>
        <taxon>Basidiomycota</taxon>
        <taxon>Agaricomycotina</taxon>
        <taxon>Tremellomycetes</taxon>
        <taxon>Tremellales</taxon>
        <taxon>Cryptococcaceae</taxon>
        <taxon>Cryptococcus</taxon>
        <taxon>Cryptococcus neoformans species complex</taxon>
    </lineage>
</organism>
<evidence type="ECO:0000313" key="1">
    <source>
        <dbReference type="EMBL" id="OXG23134.1"/>
    </source>
</evidence>
<proteinExistence type="predicted"/>
<accession>A0A854QE15</accession>
<reference evidence="1 2" key="1">
    <citation type="submission" date="2017-06" db="EMBL/GenBank/DDBJ databases">
        <title>Global population genomics of the pathogenic fungus Cryptococcus neoformans var. grubii.</title>
        <authorList>
            <person name="Cuomo C."/>
            <person name="Litvintseva A."/>
            <person name="Chen Y."/>
            <person name="Young S."/>
            <person name="Zeng Q."/>
            <person name="Chapman S."/>
            <person name="Gujja S."/>
            <person name="Saif S."/>
            <person name="Birren B."/>
        </authorList>
    </citation>
    <scope>NUCLEOTIDE SEQUENCE [LARGE SCALE GENOMIC DNA]</scope>
    <source>
        <strain evidence="1 2">Tu259-1</strain>
    </source>
</reference>
<protein>
    <submittedName>
        <fullName evidence="1">Uncharacterized protein</fullName>
    </submittedName>
</protein>
<dbReference type="EMBL" id="AMKT01000037">
    <property type="protein sequence ID" value="OXG23134.1"/>
    <property type="molecule type" value="Genomic_DNA"/>
</dbReference>